<reference evidence="1 2" key="1">
    <citation type="submission" date="2024-06" db="EMBL/GenBank/DDBJ databases">
        <authorList>
            <person name="Kraege A."/>
            <person name="Thomma B."/>
        </authorList>
    </citation>
    <scope>NUCLEOTIDE SEQUENCE [LARGE SCALE GENOMIC DNA]</scope>
</reference>
<organism evidence="1 2">
    <name type="scientific">Coccomyxa viridis</name>
    <dbReference type="NCBI Taxonomy" id="1274662"/>
    <lineage>
        <taxon>Eukaryota</taxon>
        <taxon>Viridiplantae</taxon>
        <taxon>Chlorophyta</taxon>
        <taxon>core chlorophytes</taxon>
        <taxon>Trebouxiophyceae</taxon>
        <taxon>Trebouxiophyceae incertae sedis</taxon>
        <taxon>Coccomyxaceae</taxon>
        <taxon>Coccomyxa</taxon>
    </lineage>
</organism>
<sequence>MQLSARSCLFHPFAAQQCPHKSRRTVEVRCSSAPAPEEGGSLAPACASRRSALLLATLAAGSIAGVRSAHAGIIQDITKSVVRPELGSTDALVMMMDARGMLYELKDLAATPKDSRERFEARRLLPGMAKRIREVGQAAPVVAALIKGTDKETAVSELYGGSGGQQATTDEVYSAIGNVVTISGRTIRKEAQAQPELSEMAIEKINELLAKVPEESVRKAEDFRAHRRAVTV</sequence>
<dbReference type="EMBL" id="CAXHTA020000001">
    <property type="protein sequence ID" value="CAL5218891.1"/>
    <property type="molecule type" value="Genomic_DNA"/>
</dbReference>
<name>A0ABP1FHU1_9CHLO</name>
<evidence type="ECO:0000313" key="1">
    <source>
        <dbReference type="EMBL" id="CAL5218891.1"/>
    </source>
</evidence>
<accession>A0ABP1FHU1</accession>
<evidence type="ECO:0000313" key="2">
    <source>
        <dbReference type="Proteomes" id="UP001497392"/>
    </source>
</evidence>
<proteinExistence type="predicted"/>
<dbReference type="Proteomes" id="UP001497392">
    <property type="component" value="Unassembled WGS sequence"/>
</dbReference>
<keyword evidence="2" id="KW-1185">Reference proteome</keyword>
<gene>
    <name evidence="1" type="primary">g630</name>
    <name evidence="1" type="ORF">VP750_LOCUS550</name>
</gene>
<protein>
    <submittedName>
        <fullName evidence="1">G630 protein</fullName>
    </submittedName>
</protein>
<comment type="caution">
    <text evidence="1">The sequence shown here is derived from an EMBL/GenBank/DDBJ whole genome shotgun (WGS) entry which is preliminary data.</text>
</comment>